<dbReference type="EMBL" id="CP026309">
    <property type="protein sequence ID" value="AUV80655.1"/>
    <property type="molecule type" value="Genomic_DNA"/>
</dbReference>
<keyword evidence="2" id="KW-1133">Transmembrane helix</keyword>
<dbReference type="KEGG" id="srub:C2R22_02450"/>
<sequence>MPGDDTRAFSGGSGSSSSWSGSISAGDFVGGTSVRWGALATTITGGFFLIATLGATALVNAVSAAYVALFGGVAGFVSDVLESLAAIPIQAADAAWNAALTFLYGFGVGSPLLGVLIGLVALYVLMEALYG</sequence>
<evidence type="ECO:0000256" key="1">
    <source>
        <dbReference type="SAM" id="MobiDB-lite"/>
    </source>
</evidence>
<protein>
    <submittedName>
        <fullName evidence="3">Uncharacterized protein</fullName>
    </submittedName>
</protein>
<feature type="transmembrane region" description="Helical" evidence="2">
    <location>
        <begin position="66"/>
        <end position="89"/>
    </location>
</feature>
<evidence type="ECO:0000313" key="3">
    <source>
        <dbReference type="EMBL" id="AUV80655.1"/>
    </source>
</evidence>
<dbReference type="RefSeq" id="WP_103424229.1">
    <property type="nucleotide sequence ID" value="NZ_CP026309.1"/>
</dbReference>
<keyword evidence="2" id="KW-0472">Membrane</keyword>
<gene>
    <name evidence="3" type="ORF">C2R22_02450</name>
</gene>
<accession>A0A2I8VFG5</accession>
<feature type="transmembrane region" description="Helical" evidence="2">
    <location>
        <begin position="101"/>
        <end position="125"/>
    </location>
</feature>
<name>A0A2I8VFG5_9EURY</name>
<organism evidence="3 4">
    <name type="scientific">Salinigranum rubrum</name>
    <dbReference type="NCBI Taxonomy" id="755307"/>
    <lineage>
        <taxon>Archaea</taxon>
        <taxon>Methanobacteriati</taxon>
        <taxon>Methanobacteriota</taxon>
        <taxon>Stenosarchaea group</taxon>
        <taxon>Halobacteria</taxon>
        <taxon>Halobacteriales</taxon>
        <taxon>Haloferacaceae</taxon>
        <taxon>Salinigranum</taxon>
    </lineage>
</organism>
<dbReference type="Proteomes" id="UP000236584">
    <property type="component" value="Chromosome"/>
</dbReference>
<dbReference type="AlphaFoldDB" id="A0A2I8VFG5"/>
<evidence type="ECO:0000313" key="4">
    <source>
        <dbReference type="Proteomes" id="UP000236584"/>
    </source>
</evidence>
<keyword evidence="4" id="KW-1185">Reference proteome</keyword>
<feature type="region of interest" description="Disordered" evidence="1">
    <location>
        <begin position="1"/>
        <end position="21"/>
    </location>
</feature>
<proteinExistence type="predicted"/>
<reference evidence="3 4" key="1">
    <citation type="submission" date="2018-01" db="EMBL/GenBank/DDBJ databases">
        <title>Complete genome sequence of Salinigranum rubrum GX10T, an extremely halophilic archaeon isolated from a marine solar saltern.</title>
        <authorList>
            <person name="Han S."/>
        </authorList>
    </citation>
    <scope>NUCLEOTIDE SEQUENCE [LARGE SCALE GENOMIC DNA]</scope>
    <source>
        <strain evidence="3 4">GX10</strain>
    </source>
</reference>
<keyword evidence="2" id="KW-0812">Transmembrane</keyword>
<dbReference type="GeneID" id="35590913"/>
<feature type="transmembrane region" description="Helical" evidence="2">
    <location>
        <begin position="36"/>
        <end position="59"/>
    </location>
</feature>
<evidence type="ECO:0000256" key="2">
    <source>
        <dbReference type="SAM" id="Phobius"/>
    </source>
</evidence>